<sequence length="383" mass="42638">MATEISDSNAHKSMKNRIVIVGDTNVGKSTLINKICKQNVSITSNIKGTTTDTVKKTIEIDDVGACTVVDTAGLNDDTFLGEDRKSKTLNEIKSADLIIYVTDDMNKTQIDFETDTNVKIIKVFNNKSSAMIKPKNSEILSVNALTGKNVDLLLKKISENLIPKSSSITDGLVNNHDKILLVMPQDKSSPTGRLILPQSQIMKELLDKECLVLSTGLETLEQSLQMMKKPDLVITDSKVFKEVDKILDKNIKLTSFSILFAKNKGDLNYFIQSVSVLDNLTDDVKILITEACTHSPKEEDIGRVKIPSLIRKINPNVTIDFTRGDDFFNVAYSYDLIIHCGGCMQNKMYMQSKTNFAKSHNIAMTNYGIVLAKINKILDRITY</sequence>
<dbReference type="GO" id="GO:0005737">
    <property type="term" value="C:cytoplasm"/>
    <property type="evidence" value="ECO:0007669"/>
    <property type="project" value="TreeGrafter"/>
</dbReference>
<name>A0A6N2YWK5_FINMA</name>
<keyword evidence="1" id="KW-0547">Nucleotide-binding</keyword>
<feature type="domain" description="G" evidence="3">
    <location>
        <begin position="17"/>
        <end position="115"/>
    </location>
</feature>
<dbReference type="SUPFAM" id="SSF52540">
    <property type="entry name" value="P-loop containing nucleoside triphosphate hydrolases"/>
    <property type="match status" value="1"/>
</dbReference>
<keyword evidence="6" id="KW-0378">Hydrolase</keyword>
<gene>
    <name evidence="6" type="primary">mnmE_2</name>
    <name evidence="6" type="ORF">FMLFYP121_00365</name>
</gene>
<dbReference type="NCBIfam" id="TIGR00231">
    <property type="entry name" value="small_GTP"/>
    <property type="match status" value="1"/>
</dbReference>
<dbReference type="Gene3D" id="3.40.50.300">
    <property type="entry name" value="P-loop containing nucleotide triphosphate hydrolases"/>
    <property type="match status" value="1"/>
</dbReference>
<feature type="domain" description="Hydrogen maturase F tetramerization" evidence="5">
    <location>
        <begin position="269"/>
        <end position="381"/>
    </location>
</feature>
<keyword evidence="2" id="KW-0342">GTP-binding</keyword>
<dbReference type="Pfam" id="PF01926">
    <property type="entry name" value="MMR_HSR1"/>
    <property type="match status" value="1"/>
</dbReference>
<protein>
    <submittedName>
        <fullName evidence="6">tRNA modification GTPase MnmE</fullName>
        <ecNumber evidence="6">3.6.5.-</ecNumber>
    </submittedName>
</protein>
<proteinExistence type="predicted"/>
<dbReference type="InterPro" id="IPR023873">
    <property type="entry name" value="FeFe-hyd_GTPase_HydF"/>
</dbReference>
<dbReference type="InterPro" id="IPR041606">
    <property type="entry name" value="HydF_dimer"/>
</dbReference>
<accession>A0A6N2YWK5</accession>
<dbReference type="EMBL" id="CACRTP010000006">
    <property type="protein sequence ID" value="VYT71241.1"/>
    <property type="molecule type" value="Genomic_DNA"/>
</dbReference>
<dbReference type="InterPro" id="IPR027417">
    <property type="entry name" value="P-loop_NTPase"/>
</dbReference>
<evidence type="ECO:0000313" key="6">
    <source>
        <dbReference type="EMBL" id="VYT71241.1"/>
    </source>
</evidence>
<feature type="domain" description="Hydrogen maturase F dimerization" evidence="4">
    <location>
        <begin position="169"/>
        <end position="265"/>
    </location>
</feature>
<evidence type="ECO:0000256" key="1">
    <source>
        <dbReference type="ARBA" id="ARBA00022741"/>
    </source>
</evidence>
<dbReference type="GO" id="GO:0016787">
    <property type="term" value="F:hydrolase activity"/>
    <property type="evidence" value="ECO:0007669"/>
    <property type="project" value="UniProtKB-KW"/>
</dbReference>
<dbReference type="PRINTS" id="PR00326">
    <property type="entry name" value="GTP1OBG"/>
</dbReference>
<dbReference type="GO" id="GO:0002098">
    <property type="term" value="P:tRNA wobble uridine modification"/>
    <property type="evidence" value="ECO:0007669"/>
    <property type="project" value="TreeGrafter"/>
</dbReference>
<dbReference type="PANTHER" id="PTHR42714:SF6">
    <property type="entry name" value="TRANSLATION INITIATION FACTOR IF-2"/>
    <property type="match status" value="1"/>
</dbReference>
<evidence type="ECO:0000259" key="3">
    <source>
        <dbReference type="Pfam" id="PF01926"/>
    </source>
</evidence>
<evidence type="ECO:0000259" key="5">
    <source>
        <dbReference type="Pfam" id="PF18133"/>
    </source>
</evidence>
<dbReference type="EC" id="3.6.5.-" evidence="6"/>
<dbReference type="Pfam" id="PF18133">
    <property type="entry name" value="HydF_tetramer"/>
    <property type="match status" value="1"/>
</dbReference>
<dbReference type="Pfam" id="PF18128">
    <property type="entry name" value="HydF_dimer"/>
    <property type="match status" value="1"/>
</dbReference>
<dbReference type="RefSeq" id="WP_156849675.1">
    <property type="nucleotide sequence ID" value="NZ_CACRTP010000006.1"/>
</dbReference>
<dbReference type="GO" id="GO:0005525">
    <property type="term" value="F:GTP binding"/>
    <property type="evidence" value="ECO:0007669"/>
    <property type="project" value="UniProtKB-KW"/>
</dbReference>
<dbReference type="AlphaFoldDB" id="A0A6N2YWK5"/>
<dbReference type="Gene3D" id="3.40.50.11410">
    <property type="match status" value="1"/>
</dbReference>
<dbReference type="InterPro" id="IPR006073">
    <property type="entry name" value="GTP-bd"/>
</dbReference>
<dbReference type="GO" id="GO:0030488">
    <property type="term" value="P:tRNA methylation"/>
    <property type="evidence" value="ECO:0007669"/>
    <property type="project" value="TreeGrafter"/>
</dbReference>
<dbReference type="NCBIfam" id="TIGR03918">
    <property type="entry name" value="GTP_HydF"/>
    <property type="match status" value="1"/>
</dbReference>
<dbReference type="InterPro" id="IPR005225">
    <property type="entry name" value="Small_GTP-bd"/>
</dbReference>
<evidence type="ECO:0000259" key="4">
    <source>
        <dbReference type="Pfam" id="PF18128"/>
    </source>
</evidence>
<dbReference type="PANTHER" id="PTHR42714">
    <property type="entry name" value="TRNA MODIFICATION GTPASE GTPBP3"/>
    <property type="match status" value="1"/>
</dbReference>
<evidence type="ECO:0000256" key="2">
    <source>
        <dbReference type="ARBA" id="ARBA00023134"/>
    </source>
</evidence>
<organism evidence="6">
    <name type="scientific">Finegoldia magna</name>
    <name type="common">Peptostreptococcus magnus</name>
    <dbReference type="NCBI Taxonomy" id="1260"/>
    <lineage>
        <taxon>Bacteria</taxon>
        <taxon>Bacillati</taxon>
        <taxon>Bacillota</taxon>
        <taxon>Tissierellia</taxon>
        <taxon>Tissierellales</taxon>
        <taxon>Peptoniphilaceae</taxon>
        <taxon>Finegoldia</taxon>
    </lineage>
</organism>
<reference evidence="6" key="1">
    <citation type="submission" date="2019-11" db="EMBL/GenBank/DDBJ databases">
        <authorList>
            <person name="Feng L."/>
        </authorList>
    </citation>
    <scope>NUCLEOTIDE SEQUENCE</scope>
    <source>
        <strain evidence="6">FmagnaLFYP121</strain>
    </source>
</reference>
<dbReference type="InterPro" id="IPR040644">
    <property type="entry name" value="HydF_tetramer"/>
</dbReference>